<feature type="region of interest" description="Disordered" evidence="1">
    <location>
        <begin position="53"/>
        <end position="84"/>
    </location>
</feature>
<dbReference type="OrthoDB" id="3250313at2759"/>
<dbReference type="AlphaFoldDB" id="A0A409Y8Y0"/>
<name>A0A409Y8Y0_9AGAR</name>
<dbReference type="STRING" id="231916.A0A409Y8Y0"/>
<proteinExistence type="predicted"/>
<dbReference type="InParanoid" id="A0A409Y8Y0"/>
<feature type="region of interest" description="Disordered" evidence="1">
    <location>
        <begin position="398"/>
        <end position="696"/>
    </location>
</feature>
<sequence length="844" mass="93259">MQGLMVNPGTFRGLRKEFLQGEKATYDEAVTGGYAADALANIQRRYFKRFPPELPLDEEPTRESLASVDDNAPDEEFQPPDRDSCTQEEYDARLQEFEERGKVVALRKVQLKRWFAYQYMKDHNLDSKESGFDSPYRVLLKRLSGVAVRRPKQNSGTNLWRRGYREEIEVEARQRLAKKNDSNTKKDLASIREAVVKEKFSTLETEEKQQWKELAKQEHKEAVAKWEKDFKEPPKTDPASRQQCIQALPQFIQPILDGICEATGWKCTLIAGGPEPAHNGRLNMIGVHSGTTKGDVKMNFGRAEKVRWGTHIVEVYGDFLRKCYSELYLLFGSDCLRPFTAPEDCRLSALRKEDGFDPIGEMQLEENGINVNTIESRPTTRHVTPAPVAVADAISNTATSNTPSAAQAQEPAVTSSEQPPATFVTAAGPSLAETPAAGTSTSSDNLPPSAPQSTPLPVEVGNHSPSRSRGEDHPVPGPSKSPTRRVSPPPSRHTSPSPPSNSPPPSRAVSPVVCYSPSHLQSPPPETDNHDAHPVPPTTQSHGDMIEDTDGYGSGHAAPEQQSASTETTDPCMAAATSSKEPSRHEGDGQEDMELSGVVEMSSRDSPVPTSPPKRGHEEVDPEEPSQVEDSNSHNLRHRPKRLCRGSKGKSSPGDSAIPPISSSGIKKGRSKSSTQSQTKRLAADTPSASLPTPPPNWFMKSFEMFKSADLGDSWTQLLKAWSEFEALNSYEGGQLPSQCRPNVIAMWIGRRRSVTWRPKIQELKNMESDFNAWWKFLQPEWRISEGEIDKGLLDGDWDALRIAGVNGFQSVVAALFFWSTVLPDGPSSAREKWVSAVEDCHRV</sequence>
<keyword evidence="3" id="KW-1185">Reference proteome</keyword>
<feature type="compositionally biased region" description="Basic residues" evidence="1">
    <location>
        <begin position="635"/>
        <end position="648"/>
    </location>
</feature>
<feature type="non-terminal residue" evidence="2">
    <location>
        <position position="844"/>
    </location>
</feature>
<comment type="caution">
    <text evidence="2">The sequence shown here is derived from an EMBL/GenBank/DDBJ whole genome shotgun (WGS) entry which is preliminary data.</text>
</comment>
<accession>A0A409Y8Y0</accession>
<protein>
    <submittedName>
        <fullName evidence="2">Uncharacterized protein</fullName>
    </submittedName>
</protein>
<dbReference type="Proteomes" id="UP000284706">
    <property type="component" value="Unassembled WGS sequence"/>
</dbReference>
<gene>
    <name evidence="2" type="ORF">CVT26_009181</name>
</gene>
<evidence type="ECO:0000313" key="2">
    <source>
        <dbReference type="EMBL" id="PPQ99595.1"/>
    </source>
</evidence>
<feature type="compositionally biased region" description="Polar residues" evidence="1">
    <location>
        <begin position="398"/>
        <end position="419"/>
    </location>
</feature>
<feature type="compositionally biased region" description="Polar residues" evidence="1">
    <location>
        <begin position="437"/>
        <end position="455"/>
    </location>
</feature>
<organism evidence="2 3">
    <name type="scientific">Gymnopilus dilepis</name>
    <dbReference type="NCBI Taxonomy" id="231916"/>
    <lineage>
        <taxon>Eukaryota</taxon>
        <taxon>Fungi</taxon>
        <taxon>Dikarya</taxon>
        <taxon>Basidiomycota</taxon>
        <taxon>Agaricomycotina</taxon>
        <taxon>Agaricomycetes</taxon>
        <taxon>Agaricomycetidae</taxon>
        <taxon>Agaricales</taxon>
        <taxon>Agaricineae</taxon>
        <taxon>Hymenogastraceae</taxon>
        <taxon>Gymnopilus</taxon>
    </lineage>
</organism>
<evidence type="ECO:0000256" key="1">
    <source>
        <dbReference type="SAM" id="MobiDB-lite"/>
    </source>
</evidence>
<dbReference type="EMBL" id="NHYE01001054">
    <property type="protein sequence ID" value="PPQ99595.1"/>
    <property type="molecule type" value="Genomic_DNA"/>
</dbReference>
<reference evidence="2 3" key="1">
    <citation type="journal article" date="2018" name="Evol. Lett.">
        <title>Horizontal gene cluster transfer increased hallucinogenic mushroom diversity.</title>
        <authorList>
            <person name="Reynolds H.T."/>
            <person name="Vijayakumar V."/>
            <person name="Gluck-Thaler E."/>
            <person name="Korotkin H.B."/>
            <person name="Matheny P.B."/>
            <person name="Slot J.C."/>
        </authorList>
    </citation>
    <scope>NUCLEOTIDE SEQUENCE [LARGE SCALE GENOMIC DNA]</scope>
    <source>
        <strain evidence="2 3">SRW20</strain>
    </source>
</reference>
<evidence type="ECO:0000313" key="3">
    <source>
        <dbReference type="Proteomes" id="UP000284706"/>
    </source>
</evidence>
<feature type="compositionally biased region" description="Pro residues" evidence="1">
    <location>
        <begin position="487"/>
        <end position="506"/>
    </location>
</feature>
<feature type="compositionally biased region" description="Polar residues" evidence="1">
    <location>
        <begin position="560"/>
        <end position="569"/>
    </location>
</feature>